<comment type="similarity">
    <text evidence="1">Belongs to the UPF0098 family.</text>
</comment>
<dbReference type="PANTHER" id="PTHR30289:SF1">
    <property type="entry name" value="PEBP (PHOSPHATIDYLETHANOLAMINE-BINDING PROTEIN) FAMILY PROTEIN"/>
    <property type="match status" value="1"/>
</dbReference>
<sequence length="148" mass="16519">MQIKDLTITSPDIGADGWLSDRHALEGGNIPPRMRISGVPEDAVELAVICHDPDAPLPHGFTHWALYGVPTDTTEIGPQSTFRSGLNDFRKEGYGGPRPPVGHGRHYYYFWVYALSRPVRGTPARQEFLEGYADAIIEQNRIVGVYER</sequence>
<dbReference type="NCBIfam" id="TIGR00481">
    <property type="entry name" value="YbhB/YbcL family Raf kinase inhibitor-like protein"/>
    <property type="match status" value="1"/>
</dbReference>
<keyword evidence="3" id="KW-1185">Reference proteome</keyword>
<reference evidence="2" key="1">
    <citation type="journal article" date="2014" name="Int. J. Syst. Evol. Microbiol.">
        <title>Complete genome sequence of Corynebacterium casei LMG S-19264T (=DSM 44701T), isolated from a smear-ripened cheese.</title>
        <authorList>
            <consortium name="US DOE Joint Genome Institute (JGI-PGF)"/>
            <person name="Walter F."/>
            <person name="Albersmeier A."/>
            <person name="Kalinowski J."/>
            <person name="Ruckert C."/>
        </authorList>
    </citation>
    <scope>NUCLEOTIDE SEQUENCE</scope>
    <source>
        <strain evidence="2">CGMCC 1.15478</strain>
    </source>
</reference>
<dbReference type="EMBL" id="BMJH01000002">
    <property type="protein sequence ID" value="GGC68845.1"/>
    <property type="molecule type" value="Genomic_DNA"/>
</dbReference>
<dbReference type="CDD" id="cd00865">
    <property type="entry name" value="PEBP_bact_arch"/>
    <property type="match status" value="1"/>
</dbReference>
<dbReference type="Gene3D" id="3.90.280.10">
    <property type="entry name" value="PEBP-like"/>
    <property type="match status" value="1"/>
</dbReference>
<dbReference type="Pfam" id="PF01161">
    <property type="entry name" value="PBP"/>
    <property type="match status" value="1"/>
</dbReference>
<name>A0A916XGH6_9ACTN</name>
<dbReference type="InterPro" id="IPR005247">
    <property type="entry name" value="YbhB_YbcL/LppC-like"/>
</dbReference>
<dbReference type="SUPFAM" id="SSF49777">
    <property type="entry name" value="PEBP-like"/>
    <property type="match status" value="1"/>
</dbReference>
<dbReference type="AlphaFoldDB" id="A0A916XGH6"/>
<dbReference type="Proteomes" id="UP000641514">
    <property type="component" value="Unassembled WGS sequence"/>
</dbReference>
<dbReference type="PANTHER" id="PTHR30289">
    <property type="entry name" value="UNCHARACTERIZED PROTEIN YBCL-RELATED"/>
    <property type="match status" value="1"/>
</dbReference>
<evidence type="ECO:0000313" key="3">
    <source>
        <dbReference type="Proteomes" id="UP000641514"/>
    </source>
</evidence>
<comment type="caution">
    <text evidence="2">The sequence shown here is derived from an EMBL/GenBank/DDBJ whole genome shotgun (WGS) entry which is preliminary data.</text>
</comment>
<evidence type="ECO:0000313" key="2">
    <source>
        <dbReference type="EMBL" id="GGC68845.1"/>
    </source>
</evidence>
<dbReference type="InterPro" id="IPR036610">
    <property type="entry name" value="PEBP-like_sf"/>
</dbReference>
<dbReference type="InterPro" id="IPR008914">
    <property type="entry name" value="PEBP"/>
</dbReference>
<reference evidence="2" key="2">
    <citation type="submission" date="2020-09" db="EMBL/GenBank/DDBJ databases">
        <authorList>
            <person name="Sun Q."/>
            <person name="Zhou Y."/>
        </authorList>
    </citation>
    <scope>NUCLEOTIDE SEQUENCE</scope>
    <source>
        <strain evidence="2">CGMCC 1.15478</strain>
    </source>
</reference>
<protein>
    <submittedName>
        <fullName evidence="2">PEBP family protein</fullName>
    </submittedName>
</protein>
<evidence type="ECO:0000256" key="1">
    <source>
        <dbReference type="ARBA" id="ARBA00007120"/>
    </source>
</evidence>
<gene>
    <name evidence="2" type="ORF">GCM10011410_22080</name>
</gene>
<proteinExistence type="inferred from homology"/>
<accession>A0A916XGH6</accession>
<dbReference type="RefSeq" id="WP_206050392.1">
    <property type="nucleotide sequence ID" value="NZ_BMJH01000002.1"/>
</dbReference>
<organism evidence="2 3">
    <name type="scientific">Hoyosella rhizosphaerae</name>
    <dbReference type="NCBI Taxonomy" id="1755582"/>
    <lineage>
        <taxon>Bacteria</taxon>
        <taxon>Bacillati</taxon>
        <taxon>Actinomycetota</taxon>
        <taxon>Actinomycetes</taxon>
        <taxon>Mycobacteriales</taxon>
        <taxon>Hoyosellaceae</taxon>
        <taxon>Hoyosella</taxon>
    </lineage>
</organism>